<evidence type="ECO:0000259" key="1">
    <source>
        <dbReference type="Pfam" id="PF00085"/>
    </source>
</evidence>
<dbReference type="EMBL" id="MN740333">
    <property type="protein sequence ID" value="QHU01013.1"/>
    <property type="molecule type" value="Genomic_DNA"/>
</dbReference>
<dbReference type="Pfam" id="PF00085">
    <property type="entry name" value="Thioredoxin"/>
    <property type="match status" value="1"/>
</dbReference>
<sequence length="151" mass="17133">MEKLIDDFKDKHPEHVDNVRYTQNLQNDRSLYTINDSVHIIDDASLIKNKIKRDYFHGPGILKAYSPTCPHCINKASYIRISAQVLELYNSNAAIYVIDVADNRLFSHSNKISSVPTFYKVTNNGNITDILDIKNITDISAHLPSIESEGL</sequence>
<organism evidence="2">
    <name type="scientific">viral metagenome</name>
    <dbReference type="NCBI Taxonomy" id="1070528"/>
    <lineage>
        <taxon>unclassified sequences</taxon>
        <taxon>metagenomes</taxon>
        <taxon>organismal metagenomes</taxon>
    </lineage>
</organism>
<proteinExistence type="predicted"/>
<dbReference type="AlphaFoldDB" id="A0A6C0J6V3"/>
<dbReference type="CDD" id="cd02947">
    <property type="entry name" value="TRX_family"/>
    <property type="match status" value="1"/>
</dbReference>
<dbReference type="InterPro" id="IPR036249">
    <property type="entry name" value="Thioredoxin-like_sf"/>
</dbReference>
<evidence type="ECO:0000313" key="2">
    <source>
        <dbReference type="EMBL" id="QHU01013.1"/>
    </source>
</evidence>
<dbReference type="InterPro" id="IPR013766">
    <property type="entry name" value="Thioredoxin_domain"/>
</dbReference>
<accession>A0A6C0J6V3</accession>
<feature type="domain" description="Thioredoxin" evidence="1">
    <location>
        <begin position="59"/>
        <end position="140"/>
    </location>
</feature>
<reference evidence="2" key="1">
    <citation type="journal article" date="2020" name="Nature">
        <title>Giant virus diversity and host interactions through global metagenomics.</title>
        <authorList>
            <person name="Schulz F."/>
            <person name="Roux S."/>
            <person name="Paez-Espino D."/>
            <person name="Jungbluth S."/>
            <person name="Walsh D.A."/>
            <person name="Denef V.J."/>
            <person name="McMahon K.D."/>
            <person name="Konstantinidis K.T."/>
            <person name="Eloe-Fadrosh E.A."/>
            <person name="Kyrpides N.C."/>
            <person name="Woyke T."/>
        </authorList>
    </citation>
    <scope>NUCLEOTIDE SEQUENCE</scope>
    <source>
        <strain evidence="2">GVMAG-M-3300025860-20</strain>
    </source>
</reference>
<protein>
    <recommendedName>
        <fullName evidence="1">Thioredoxin domain-containing protein</fullName>
    </recommendedName>
</protein>
<dbReference type="SUPFAM" id="SSF52833">
    <property type="entry name" value="Thioredoxin-like"/>
    <property type="match status" value="1"/>
</dbReference>
<dbReference type="Gene3D" id="3.40.30.10">
    <property type="entry name" value="Glutaredoxin"/>
    <property type="match status" value="1"/>
</dbReference>
<name>A0A6C0J6V3_9ZZZZ</name>